<keyword evidence="5" id="KW-0964">Secreted</keyword>
<evidence type="ECO:0000256" key="8">
    <source>
        <dbReference type="ARBA" id="ARBA00054901"/>
    </source>
</evidence>
<keyword evidence="6 9" id="KW-0732">Signal</keyword>
<reference evidence="11" key="1">
    <citation type="submission" date="2021-06" db="EMBL/GenBank/DDBJ databases">
        <authorList>
            <consortium name="Wellcome Sanger Institute Data Sharing"/>
        </authorList>
    </citation>
    <scope>NUCLEOTIDE SEQUENCE [LARGE SCALE GENOMIC DNA]</scope>
</reference>
<dbReference type="GeneID" id="114655145"/>
<comment type="subcellular location">
    <subcellularLocation>
        <location evidence="1">Secreted</location>
    </subcellularLocation>
</comment>
<evidence type="ECO:0000256" key="9">
    <source>
        <dbReference type="SAM" id="SignalP"/>
    </source>
</evidence>
<dbReference type="SUPFAM" id="SSF54117">
    <property type="entry name" value="Interleukin 8-like chemokines"/>
    <property type="match status" value="1"/>
</dbReference>
<keyword evidence="7" id="KW-1015">Disulfide bond</keyword>
<dbReference type="InterPro" id="IPR039809">
    <property type="entry name" value="Chemokine_b/g/d"/>
</dbReference>
<feature type="signal peptide" evidence="9">
    <location>
        <begin position="1"/>
        <end position="19"/>
    </location>
</feature>
<name>A0A8C4XBC8_ERPCA</name>
<dbReference type="GO" id="GO:0042056">
    <property type="term" value="F:chemoattractant activity"/>
    <property type="evidence" value="ECO:0007669"/>
    <property type="project" value="UniProtKB-ARBA"/>
</dbReference>
<dbReference type="InterPro" id="IPR001089">
    <property type="entry name" value="Chemokine_CXC"/>
</dbReference>
<evidence type="ECO:0000313" key="11">
    <source>
        <dbReference type="Ensembl" id="ENSECRP00000018462.1"/>
    </source>
</evidence>
<dbReference type="GO" id="GO:0006952">
    <property type="term" value="P:defense response"/>
    <property type="evidence" value="ECO:0007669"/>
    <property type="project" value="InterPro"/>
</dbReference>
<evidence type="ECO:0000256" key="4">
    <source>
        <dbReference type="ARBA" id="ARBA00022514"/>
    </source>
</evidence>
<dbReference type="GO" id="GO:0006955">
    <property type="term" value="P:immune response"/>
    <property type="evidence" value="ECO:0007669"/>
    <property type="project" value="InterPro"/>
</dbReference>
<gene>
    <name evidence="11" type="primary">LOC114655145</name>
</gene>
<dbReference type="InterPro" id="IPR033899">
    <property type="entry name" value="CXC_Chemokine_domain"/>
</dbReference>
<reference evidence="11" key="2">
    <citation type="submission" date="2025-08" db="UniProtKB">
        <authorList>
            <consortium name="Ensembl"/>
        </authorList>
    </citation>
    <scope>IDENTIFICATION</scope>
</reference>
<evidence type="ECO:0000313" key="12">
    <source>
        <dbReference type="Proteomes" id="UP000694620"/>
    </source>
</evidence>
<keyword evidence="12" id="KW-1185">Reference proteome</keyword>
<feature type="chain" id="PRO_5034025995" evidence="9">
    <location>
        <begin position="20"/>
        <end position="93"/>
    </location>
</feature>
<keyword evidence="3" id="KW-0145">Chemotaxis</keyword>
<dbReference type="SMART" id="SM00199">
    <property type="entry name" value="SCY"/>
    <property type="match status" value="1"/>
</dbReference>
<dbReference type="OrthoDB" id="9948647at2759"/>
<evidence type="ECO:0000256" key="2">
    <source>
        <dbReference type="ARBA" id="ARBA00010665"/>
    </source>
</evidence>
<evidence type="ECO:0000256" key="1">
    <source>
        <dbReference type="ARBA" id="ARBA00004613"/>
    </source>
</evidence>
<dbReference type="InterPro" id="IPR001811">
    <property type="entry name" value="Chemokine_IL8-like_dom"/>
</dbReference>
<dbReference type="AlphaFoldDB" id="A0A8C4XBC8"/>
<dbReference type="Gene3D" id="2.40.50.40">
    <property type="match status" value="1"/>
</dbReference>
<dbReference type="PRINTS" id="PR00437">
    <property type="entry name" value="SMALLCYTKCXC"/>
</dbReference>
<dbReference type="GeneTree" id="ENSGT01030000234997"/>
<keyword evidence="4" id="KW-0202">Cytokine</keyword>
<dbReference type="GO" id="GO:0008009">
    <property type="term" value="F:chemokine activity"/>
    <property type="evidence" value="ECO:0007669"/>
    <property type="project" value="InterPro"/>
</dbReference>
<dbReference type="RefSeq" id="XP_028661841.1">
    <property type="nucleotide sequence ID" value="XM_028806008.2"/>
</dbReference>
<feature type="domain" description="Chemokine interleukin-8-like" evidence="10">
    <location>
        <begin position="25"/>
        <end position="86"/>
    </location>
</feature>
<dbReference type="Pfam" id="PF00048">
    <property type="entry name" value="IL8"/>
    <property type="match status" value="1"/>
</dbReference>
<dbReference type="Proteomes" id="UP000694620">
    <property type="component" value="Chromosome 7"/>
</dbReference>
<dbReference type="Ensembl" id="ENSECRT00000018835.1">
    <property type="protein sequence ID" value="ENSECRP00000018462.1"/>
    <property type="gene ID" value="ENSECRG00000012363.1"/>
</dbReference>
<evidence type="ECO:0000256" key="3">
    <source>
        <dbReference type="ARBA" id="ARBA00022500"/>
    </source>
</evidence>
<accession>A0A8C4XBC8</accession>
<dbReference type="PANTHER" id="PTHR12015:SF191">
    <property type="entry name" value="C-X-C MOTIF CHEMOKINE 11"/>
    <property type="match status" value="1"/>
</dbReference>
<evidence type="ECO:0000256" key="6">
    <source>
        <dbReference type="ARBA" id="ARBA00022729"/>
    </source>
</evidence>
<evidence type="ECO:0000259" key="10">
    <source>
        <dbReference type="SMART" id="SM00199"/>
    </source>
</evidence>
<comment type="function">
    <text evidence="8">Ligand for cxcr3.2. Chemotactic for macrophages.</text>
</comment>
<reference evidence="11" key="3">
    <citation type="submission" date="2025-09" db="UniProtKB">
        <authorList>
            <consortium name="Ensembl"/>
        </authorList>
    </citation>
    <scope>IDENTIFICATION</scope>
</reference>
<sequence>MICMAFLFLAFLLHPTTEGSPLPARVRCSCIGSGVDFVPPARIEKIEIFPSSAVCSQLEIIVTLKDTTQRCMNPKSRFTQNIINKAKKERSSH</sequence>
<evidence type="ECO:0000256" key="5">
    <source>
        <dbReference type="ARBA" id="ARBA00022525"/>
    </source>
</evidence>
<evidence type="ECO:0000256" key="7">
    <source>
        <dbReference type="ARBA" id="ARBA00023157"/>
    </source>
</evidence>
<protein>
    <submittedName>
        <fullName evidence="11">C-X-C motif chemokine 11-1-like</fullName>
    </submittedName>
</protein>
<organism evidence="11 12">
    <name type="scientific">Erpetoichthys calabaricus</name>
    <name type="common">Rope fish</name>
    <name type="synonym">Calamoichthys calabaricus</name>
    <dbReference type="NCBI Taxonomy" id="27687"/>
    <lineage>
        <taxon>Eukaryota</taxon>
        <taxon>Metazoa</taxon>
        <taxon>Chordata</taxon>
        <taxon>Craniata</taxon>
        <taxon>Vertebrata</taxon>
        <taxon>Euteleostomi</taxon>
        <taxon>Actinopterygii</taxon>
        <taxon>Polypteriformes</taxon>
        <taxon>Polypteridae</taxon>
        <taxon>Erpetoichthys</taxon>
    </lineage>
</organism>
<comment type="similarity">
    <text evidence="2">Belongs to the intercrine alpha (chemokine CxC) family.</text>
</comment>
<dbReference type="FunFam" id="2.40.50.40:FF:000004">
    <property type="entry name" value="C-X-C motif chemokine"/>
    <property type="match status" value="1"/>
</dbReference>
<dbReference type="InterPro" id="IPR036048">
    <property type="entry name" value="Interleukin_8-like_sf"/>
</dbReference>
<dbReference type="GO" id="GO:0005615">
    <property type="term" value="C:extracellular space"/>
    <property type="evidence" value="ECO:0007669"/>
    <property type="project" value="UniProtKB-KW"/>
</dbReference>
<dbReference type="CDD" id="cd00273">
    <property type="entry name" value="Chemokine_CXC"/>
    <property type="match status" value="1"/>
</dbReference>
<proteinExistence type="inferred from homology"/>
<dbReference type="PANTHER" id="PTHR12015">
    <property type="entry name" value="SMALL INDUCIBLE CYTOKINE A"/>
    <property type="match status" value="1"/>
</dbReference>